<comment type="caution">
    <text evidence="2">The sequence shown here is derived from an EMBL/GenBank/DDBJ whole genome shotgun (WGS) entry which is preliminary data.</text>
</comment>
<keyword evidence="1" id="KW-0472">Membrane</keyword>
<accession>A0A2N8NPY3</accession>
<dbReference type="EMBL" id="LGUI01000010">
    <property type="protein sequence ID" value="PNE30825.1"/>
    <property type="molecule type" value="Genomic_DNA"/>
</dbReference>
<protein>
    <submittedName>
        <fullName evidence="2">Uncharacterized protein</fullName>
    </submittedName>
</protein>
<dbReference type="AlphaFoldDB" id="A0A2N8NPY3"/>
<sequence>MSDVAVGEWVVAVVSGARVSECQVTDEVAGASGVPGPAAEAAVAGGVEGVGVVVDAGLVEASGGYDYERFSRLTGPVREAPEGEYRVEYRRLRGRQGSRESGSEGEPGRLAVLRVGLLVGLAPLVSVGLLVWLLWPVH</sequence>
<name>A0A2N8NPY3_STREU</name>
<keyword evidence="3" id="KW-1185">Reference proteome</keyword>
<feature type="non-terminal residue" evidence="2">
    <location>
        <position position="138"/>
    </location>
</feature>
<evidence type="ECO:0000256" key="1">
    <source>
        <dbReference type="SAM" id="Phobius"/>
    </source>
</evidence>
<dbReference type="Proteomes" id="UP000235945">
    <property type="component" value="Unassembled WGS sequence"/>
</dbReference>
<organism evidence="2 3">
    <name type="scientific">Streptomyces eurocidicus</name>
    <name type="common">Streptoverticillium eurocidicus</name>
    <dbReference type="NCBI Taxonomy" id="66423"/>
    <lineage>
        <taxon>Bacteria</taxon>
        <taxon>Bacillati</taxon>
        <taxon>Actinomycetota</taxon>
        <taxon>Actinomycetes</taxon>
        <taxon>Kitasatosporales</taxon>
        <taxon>Streptomycetaceae</taxon>
        <taxon>Streptomyces</taxon>
    </lineage>
</organism>
<gene>
    <name evidence="2" type="ORF">AF335_25950</name>
</gene>
<feature type="transmembrane region" description="Helical" evidence="1">
    <location>
        <begin position="111"/>
        <end position="135"/>
    </location>
</feature>
<reference evidence="3" key="1">
    <citation type="submission" date="2015-07" db="EMBL/GenBank/DDBJ databases">
        <authorList>
            <person name="Graham D.E."/>
            <person name="Giannone R.J."/>
            <person name="Gulvik C.A."/>
            <person name="Hettich R.L."/>
            <person name="Klingeman D.M."/>
            <person name="Mahan K.M."/>
            <person name="Parry R.J."/>
            <person name="Spain J.C."/>
        </authorList>
    </citation>
    <scope>NUCLEOTIDE SEQUENCE [LARGE SCALE GENOMIC DNA]</scope>
    <source>
        <strain evidence="3">ATCC 27428</strain>
    </source>
</reference>
<evidence type="ECO:0000313" key="2">
    <source>
        <dbReference type="EMBL" id="PNE30825.1"/>
    </source>
</evidence>
<proteinExistence type="predicted"/>
<keyword evidence="1" id="KW-1133">Transmembrane helix</keyword>
<keyword evidence="1" id="KW-0812">Transmembrane</keyword>
<evidence type="ECO:0000313" key="3">
    <source>
        <dbReference type="Proteomes" id="UP000235945"/>
    </source>
</evidence>